<dbReference type="PANTHER" id="PTHR30136:SF24">
    <property type="entry name" value="HTH-TYPE TRANSCRIPTIONAL REPRESSOR ALLR"/>
    <property type="match status" value="1"/>
</dbReference>
<dbReference type="InterPro" id="IPR005471">
    <property type="entry name" value="Tscrpt_reg_IclR_N"/>
</dbReference>
<evidence type="ECO:0000259" key="3">
    <source>
        <dbReference type="PROSITE" id="PS51077"/>
    </source>
</evidence>
<dbReference type="SUPFAM" id="SSF55781">
    <property type="entry name" value="GAF domain-like"/>
    <property type="match status" value="1"/>
</dbReference>
<keyword evidence="5" id="KW-1185">Reference proteome</keyword>
<evidence type="ECO:0000313" key="5">
    <source>
        <dbReference type="Proteomes" id="UP000229263"/>
    </source>
</evidence>
<evidence type="ECO:0000313" key="4">
    <source>
        <dbReference type="EMBL" id="PJJ45074.1"/>
    </source>
</evidence>
<evidence type="ECO:0000256" key="2">
    <source>
        <dbReference type="ARBA" id="ARBA00023163"/>
    </source>
</evidence>
<feature type="domain" description="HTH iclR-type" evidence="3">
    <location>
        <begin position="9"/>
        <end position="70"/>
    </location>
</feature>
<evidence type="ECO:0000256" key="1">
    <source>
        <dbReference type="ARBA" id="ARBA00023015"/>
    </source>
</evidence>
<keyword evidence="1" id="KW-0805">Transcription regulation</keyword>
<dbReference type="SUPFAM" id="SSF46785">
    <property type="entry name" value="Winged helix' DNA-binding domain"/>
    <property type="match status" value="1"/>
</dbReference>
<reference evidence="4 5" key="1">
    <citation type="submission" date="2017-11" db="EMBL/GenBank/DDBJ databases">
        <title>Sequencing the genomes of 1000 actinobacteria strains.</title>
        <authorList>
            <person name="Klenk H.-P."/>
        </authorList>
    </citation>
    <scope>NUCLEOTIDE SEQUENCE [LARGE SCALE GENOMIC DNA]</scope>
    <source>
        <strain evidence="4 5">DSM 12798</strain>
    </source>
</reference>
<dbReference type="Gene3D" id="1.10.10.10">
    <property type="entry name" value="Winged helix-like DNA-binding domain superfamily/Winged helix DNA-binding domain"/>
    <property type="match status" value="1"/>
</dbReference>
<dbReference type="SMART" id="SM00346">
    <property type="entry name" value="HTH_ICLR"/>
    <property type="match status" value="1"/>
</dbReference>
<dbReference type="InterPro" id="IPR029016">
    <property type="entry name" value="GAF-like_dom_sf"/>
</dbReference>
<sequence length="221" mass="23234">MSKTTEGGSQTLGRGLEALTLIGESAAPLSVSELAGLLGVHRSMAYRLVKTFEQYGFVERNPAGELELGARLGALARNVAKSLQAAAAPHLATVSDELQMTALLVVFDGEAAVTLSTAEPRLADATVAQRPGTRHPIDNGAPGRVIRSMLNPDEYPAKDFEFSHDEVIPGLTSIAVPLLLPQGKPAAIAVIYPPLERDRNRIAHVLAAASARISASLGVRS</sequence>
<protein>
    <submittedName>
        <fullName evidence="4">IclR family transcriptional regulator</fullName>
    </submittedName>
</protein>
<dbReference type="InterPro" id="IPR050707">
    <property type="entry name" value="HTH_MetabolicPath_Reg"/>
</dbReference>
<dbReference type="PROSITE" id="PS51077">
    <property type="entry name" value="HTH_ICLR"/>
    <property type="match status" value="1"/>
</dbReference>
<accession>A0ABX4MZT8</accession>
<dbReference type="Proteomes" id="UP000229263">
    <property type="component" value="Unassembled WGS sequence"/>
</dbReference>
<name>A0ABX4MZT8_9MICC</name>
<dbReference type="InterPro" id="IPR036390">
    <property type="entry name" value="WH_DNA-bd_sf"/>
</dbReference>
<dbReference type="PANTHER" id="PTHR30136">
    <property type="entry name" value="HELIX-TURN-HELIX TRANSCRIPTIONAL REGULATOR, ICLR FAMILY"/>
    <property type="match status" value="1"/>
</dbReference>
<dbReference type="Pfam" id="PF09339">
    <property type="entry name" value="HTH_IclR"/>
    <property type="match status" value="1"/>
</dbReference>
<dbReference type="RefSeq" id="WP_066142077.1">
    <property type="nucleotide sequence ID" value="NZ_PGEY01000001.1"/>
</dbReference>
<keyword evidence="2" id="KW-0804">Transcription</keyword>
<dbReference type="Gene3D" id="3.30.450.40">
    <property type="match status" value="2"/>
</dbReference>
<gene>
    <name evidence="4" type="ORF">ATK23_2327</name>
</gene>
<proteinExistence type="predicted"/>
<organism evidence="4 5">
    <name type="scientific">Glutamicibacter mysorens</name>
    <dbReference type="NCBI Taxonomy" id="257984"/>
    <lineage>
        <taxon>Bacteria</taxon>
        <taxon>Bacillati</taxon>
        <taxon>Actinomycetota</taxon>
        <taxon>Actinomycetes</taxon>
        <taxon>Micrococcales</taxon>
        <taxon>Micrococcaceae</taxon>
        <taxon>Glutamicibacter</taxon>
    </lineage>
</organism>
<dbReference type="EMBL" id="PGEY01000001">
    <property type="protein sequence ID" value="PJJ45074.1"/>
    <property type="molecule type" value="Genomic_DNA"/>
</dbReference>
<dbReference type="InterPro" id="IPR036388">
    <property type="entry name" value="WH-like_DNA-bd_sf"/>
</dbReference>
<comment type="caution">
    <text evidence="4">The sequence shown here is derived from an EMBL/GenBank/DDBJ whole genome shotgun (WGS) entry which is preliminary data.</text>
</comment>